<sequence>MATQTFKEIAMVRKSKKPSSSNCGGNIAKKNNQIQLEWGSVIGMALRLFGNINTALRLIEFLKSLFEQSNLFG</sequence>
<dbReference type="Proteomes" id="UP001177769">
    <property type="component" value="Chromosome"/>
</dbReference>
<evidence type="ECO:0000313" key="2">
    <source>
        <dbReference type="Proteomes" id="UP001177769"/>
    </source>
</evidence>
<evidence type="ECO:0000313" key="1">
    <source>
        <dbReference type="EMBL" id="WIT12248.1"/>
    </source>
</evidence>
<dbReference type="EMBL" id="CP116346">
    <property type="protein sequence ID" value="WIT12248.1"/>
    <property type="molecule type" value="Genomic_DNA"/>
</dbReference>
<dbReference type="KEGG" id="pais:PFX98_01195"/>
<gene>
    <name evidence="1" type="ORF">PFX98_01195</name>
</gene>
<organism evidence="1 2">
    <name type="scientific">Paucibacter sediminis</name>
    <dbReference type="NCBI Taxonomy" id="3019553"/>
    <lineage>
        <taxon>Bacteria</taxon>
        <taxon>Pseudomonadati</taxon>
        <taxon>Pseudomonadota</taxon>
        <taxon>Betaproteobacteria</taxon>
        <taxon>Burkholderiales</taxon>
        <taxon>Sphaerotilaceae</taxon>
        <taxon>Roseateles</taxon>
    </lineage>
</organism>
<accession>A0AA95SLI4</accession>
<name>A0AA95SLI4_9BURK</name>
<dbReference type="RefSeq" id="WP_285233341.1">
    <property type="nucleotide sequence ID" value="NZ_CP116346.1"/>
</dbReference>
<dbReference type="AlphaFoldDB" id="A0AA95SLI4"/>
<reference evidence="1" key="1">
    <citation type="submission" date="2023-01" db="EMBL/GenBank/DDBJ databases">
        <title>Whole genome sequence of Paucibacter sp. S2-9 isolated from pond sediment.</title>
        <authorList>
            <person name="Jung J.Y."/>
        </authorList>
    </citation>
    <scope>NUCLEOTIDE SEQUENCE</scope>
    <source>
        <strain evidence="1">S2-9</strain>
    </source>
</reference>
<protein>
    <submittedName>
        <fullName evidence="1">Uncharacterized protein</fullName>
    </submittedName>
</protein>
<keyword evidence="2" id="KW-1185">Reference proteome</keyword>
<proteinExistence type="predicted"/>